<dbReference type="AlphaFoldDB" id="A0A512PNK8"/>
<dbReference type="RefSeq" id="WP_056981994.1">
    <property type="nucleotide sequence ID" value="NZ_BKAM01000032.1"/>
</dbReference>
<evidence type="ECO:0000313" key="2">
    <source>
        <dbReference type="Proteomes" id="UP000321569"/>
    </source>
</evidence>
<proteinExistence type="predicted"/>
<evidence type="ECO:0000313" key="1">
    <source>
        <dbReference type="EMBL" id="GEP72772.1"/>
    </source>
</evidence>
<organism evidence="1 2">
    <name type="scientific">Lentilactobacillus rapi</name>
    <dbReference type="NCBI Taxonomy" id="481723"/>
    <lineage>
        <taxon>Bacteria</taxon>
        <taxon>Bacillati</taxon>
        <taxon>Bacillota</taxon>
        <taxon>Bacilli</taxon>
        <taxon>Lactobacillales</taxon>
        <taxon>Lactobacillaceae</taxon>
        <taxon>Lentilactobacillus</taxon>
    </lineage>
</organism>
<comment type="caution">
    <text evidence="1">The sequence shown here is derived from an EMBL/GenBank/DDBJ whole genome shotgun (WGS) entry which is preliminary data.</text>
</comment>
<dbReference type="Proteomes" id="UP000321569">
    <property type="component" value="Unassembled WGS sequence"/>
</dbReference>
<name>A0A512PNK8_9LACO</name>
<protein>
    <submittedName>
        <fullName evidence="1">Uncharacterized protein</fullName>
    </submittedName>
</protein>
<accession>A0A512PNK8</accession>
<gene>
    <name evidence="1" type="ORF">LRA02_16400</name>
</gene>
<reference evidence="1 2" key="1">
    <citation type="submission" date="2019-07" db="EMBL/GenBank/DDBJ databases">
        <title>Whole genome shotgun sequence of Lactobacillus rapi NBRC 109618.</title>
        <authorList>
            <person name="Hosoyama A."/>
            <person name="Uohara A."/>
            <person name="Ohji S."/>
            <person name="Ichikawa N."/>
        </authorList>
    </citation>
    <scope>NUCLEOTIDE SEQUENCE [LARGE SCALE GENOMIC DNA]</scope>
    <source>
        <strain evidence="1 2">NBRC 109618</strain>
    </source>
</reference>
<sequence length="214" mass="24624">MVKQGRFAKSSKLKQIKQIRRRMHHPAGRVIQPDQFKEFVLVRYGLTLKKKYHDSDKETMQRFLMELLDVAGTTSPWQLNRIVAETFQNINVRVPYQFYQRVLLNWEPFVQFLNKEIPAVPLKNRVGLLGAPTADDLTGIVARQLAANTLLATGNPQIMKLMTPAQIDSLVANLTTDHLINWQKVAEVFEPMPFDTSTAPDKPTKEWLDQLKEL</sequence>
<dbReference type="EMBL" id="BKAM01000032">
    <property type="protein sequence ID" value="GEP72772.1"/>
    <property type="molecule type" value="Genomic_DNA"/>
</dbReference>
<dbReference type="STRING" id="1423795.FD12_GL001889"/>
<dbReference type="OrthoDB" id="2149263at2"/>